<dbReference type="SMART" id="SM00028">
    <property type="entry name" value="TPR"/>
    <property type="match status" value="6"/>
</dbReference>
<proteinExistence type="predicted"/>
<protein>
    <recommendedName>
        <fullName evidence="5">Tetratricopeptide repeat protein</fullName>
    </recommendedName>
</protein>
<evidence type="ECO:0008006" key="5">
    <source>
        <dbReference type="Google" id="ProtNLM"/>
    </source>
</evidence>
<evidence type="ECO:0000256" key="1">
    <source>
        <dbReference type="PROSITE-ProRule" id="PRU00339"/>
    </source>
</evidence>
<evidence type="ECO:0000313" key="4">
    <source>
        <dbReference type="Proteomes" id="UP000234211"/>
    </source>
</evidence>
<keyword evidence="4" id="KW-1185">Reference proteome</keyword>
<feature type="repeat" description="TPR" evidence="1">
    <location>
        <begin position="514"/>
        <end position="547"/>
    </location>
</feature>
<accession>A0A2H1YKH8</accession>
<feature type="signal peptide" evidence="2">
    <location>
        <begin position="1"/>
        <end position="23"/>
    </location>
</feature>
<dbReference type="Pfam" id="PF13432">
    <property type="entry name" value="TPR_16"/>
    <property type="match status" value="1"/>
</dbReference>
<dbReference type="RefSeq" id="WP_101918600.1">
    <property type="nucleotide sequence ID" value="NZ_JAJGWW010000002.1"/>
</dbReference>
<dbReference type="Gene3D" id="1.25.40.10">
    <property type="entry name" value="Tetratricopeptide repeat domain"/>
    <property type="match status" value="4"/>
</dbReference>
<organism evidence="3 4">
    <name type="scientific">Tenacibaculum piscium</name>
    <dbReference type="NCBI Taxonomy" id="1458515"/>
    <lineage>
        <taxon>Bacteria</taxon>
        <taxon>Pseudomonadati</taxon>
        <taxon>Bacteroidota</taxon>
        <taxon>Flavobacteriia</taxon>
        <taxon>Flavobacteriales</taxon>
        <taxon>Flavobacteriaceae</taxon>
        <taxon>Tenacibaculum</taxon>
    </lineage>
</organism>
<evidence type="ECO:0000313" key="3">
    <source>
        <dbReference type="EMBL" id="SOS75983.1"/>
    </source>
</evidence>
<dbReference type="PANTHER" id="PTHR12558:SF13">
    <property type="entry name" value="CELL DIVISION CYCLE PROTEIN 27 HOMOLOG"/>
    <property type="match status" value="1"/>
</dbReference>
<dbReference type="AlphaFoldDB" id="A0A2H1YKH8"/>
<dbReference type="PANTHER" id="PTHR12558">
    <property type="entry name" value="CELL DIVISION CYCLE 16,23,27"/>
    <property type="match status" value="1"/>
</dbReference>
<dbReference type="InterPro" id="IPR019734">
    <property type="entry name" value="TPR_rpt"/>
</dbReference>
<dbReference type="PROSITE" id="PS50005">
    <property type="entry name" value="TPR"/>
    <property type="match status" value="2"/>
</dbReference>
<dbReference type="Proteomes" id="UP000234211">
    <property type="component" value="Unassembled WGS sequence"/>
</dbReference>
<dbReference type="EMBL" id="OENF01000042">
    <property type="protein sequence ID" value="SOS75983.1"/>
    <property type="molecule type" value="Genomic_DNA"/>
</dbReference>
<dbReference type="OrthoDB" id="9763354at2"/>
<sequence>MKNITLLINILIFSLFCNANSYAQQNDFMIAENYFRNNDYQKAIPFYQKLHDKNPYNTNYLKKLITCYQETNQYQIAENKLTKILKEKPRLTYISIIKGYNFERQKKIKLANNQYQIALKSLTKKGHYATTIARLFKEYNKLDLAILTYQKIMEKNPKANYGFQLAQIYGEKGEFSKMFDSYIDLVDKNDQYLNNVKRYTSKYITENPENNTNILFKKALLRKAISKPKNSWNDLLSWLFIKQKQYEKALVQQKALLARDSNYLPKINELGEIALQNNAYQTAQKCFDIIIEKSNNTSDKFNAINNNLKIAIKIKHQNKSENKHENINEQFRTIFKKYGINKNTIDIQITFADYLTFTQNNPEKALLILEKAKTFANSKFTKAIITLKIADVLVYLGSFNNALIYFSQVQINFKNHPIGQQAQFKVAQTSYFKNDFKWAKAQLKVLKGSATQLIANDAANLFLTISDNQPKDSISSGLKEYAKADLFAFQNKNKQAITLLKTLIIKYKGQPIEDEALFKLANILTKQEKYQQAIANYNKIITLDKNGIYIDAVYFQMAELYRTKLNSPEKAKKYYQKIIFDHASSIYVVDARKYFRELRKTQI</sequence>
<gene>
    <name evidence="3" type="ORF">TNO020_70293</name>
</gene>
<reference evidence="4" key="1">
    <citation type="submission" date="2017-11" db="EMBL/GenBank/DDBJ databases">
        <authorList>
            <person name="Duchaud E."/>
        </authorList>
    </citation>
    <scope>NUCLEOTIDE SEQUENCE [LARGE SCALE GENOMIC DNA]</scope>
    <source>
        <strain evidence="4">Tenacibaculum sp. TNO020</strain>
    </source>
</reference>
<dbReference type="SUPFAM" id="SSF48452">
    <property type="entry name" value="TPR-like"/>
    <property type="match status" value="3"/>
</dbReference>
<evidence type="ECO:0000256" key="2">
    <source>
        <dbReference type="SAM" id="SignalP"/>
    </source>
</evidence>
<feature type="chain" id="PRO_5013904003" description="Tetratricopeptide repeat protein" evidence="2">
    <location>
        <begin position="24"/>
        <end position="603"/>
    </location>
</feature>
<keyword evidence="2" id="KW-0732">Signal</keyword>
<dbReference type="Pfam" id="PF13174">
    <property type="entry name" value="TPR_6"/>
    <property type="match status" value="1"/>
</dbReference>
<keyword evidence="1" id="KW-0802">TPR repeat</keyword>
<name>A0A2H1YKH8_9FLAO</name>
<dbReference type="InterPro" id="IPR011990">
    <property type="entry name" value="TPR-like_helical_dom_sf"/>
</dbReference>
<dbReference type="Pfam" id="PF13181">
    <property type="entry name" value="TPR_8"/>
    <property type="match status" value="1"/>
</dbReference>
<feature type="repeat" description="TPR" evidence="1">
    <location>
        <begin position="24"/>
        <end position="57"/>
    </location>
</feature>